<protein>
    <submittedName>
        <fullName evidence="1">Uncharacterized protein</fullName>
    </submittedName>
</protein>
<evidence type="ECO:0000313" key="2">
    <source>
        <dbReference type="Proteomes" id="UP001174210"/>
    </source>
</evidence>
<reference evidence="1" key="1">
    <citation type="submission" date="2023-03" db="EMBL/GenBank/DDBJ databases">
        <title>MT1 and MT2 Draft Genomes of Novel Species.</title>
        <authorList>
            <person name="Venkateswaran K."/>
        </authorList>
    </citation>
    <scope>NUCLEOTIDE SEQUENCE</scope>
    <source>
        <strain evidence="1">F6_8S_P_1A</strain>
    </source>
</reference>
<sequence length="348" mass="36099">MAVGDTRALRRVVLLWSGLGLLLLIAFGVTFAAVQRAYYSPSGFVEAFARSVAAHDVSSALAMPGAAPTKTALAAAKLPTGASRELLRSDLLPTIQDVSVVSDTPGRDGVHAVVVHATADGTPVTATLHVRQTGSVLGVLPLWSFASTPLGVSRITVAHATNFTVGAHTVSPRAASPDQPAGAFSVSADYLVLPLAPLDLAHDSRYVTARHVLTEPSPGEVTETTVDAQPTAAFTKAVQKEVNGFLDECAKQRVLQPAGCPFGAVIDDRVQGDPTWSMVTYPAVHLTAGDTGWTASRTVGVAHLTATVQSLFDGSVSTRSEDEPFSMSLSSVVIRADGSLSIVVAQGP</sequence>
<organism evidence="1 2">
    <name type="scientific">Leifsonia virtsii</name>
    <dbReference type="NCBI Taxonomy" id="3035915"/>
    <lineage>
        <taxon>Bacteria</taxon>
        <taxon>Bacillati</taxon>
        <taxon>Actinomycetota</taxon>
        <taxon>Actinomycetes</taxon>
        <taxon>Micrococcales</taxon>
        <taxon>Microbacteriaceae</taxon>
        <taxon>Leifsonia</taxon>
    </lineage>
</organism>
<keyword evidence="2" id="KW-1185">Reference proteome</keyword>
<evidence type="ECO:0000313" key="1">
    <source>
        <dbReference type="EMBL" id="MDN4597949.1"/>
    </source>
</evidence>
<dbReference type="Proteomes" id="UP001174210">
    <property type="component" value="Unassembled WGS sequence"/>
</dbReference>
<dbReference type="RefSeq" id="WP_301219312.1">
    <property type="nucleotide sequence ID" value="NZ_JAROCB010000003.1"/>
</dbReference>
<comment type="caution">
    <text evidence="1">The sequence shown here is derived from an EMBL/GenBank/DDBJ whole genome shotgun (WGS) entry which is preliminary data.</text>
</comment>
<dbReference type="EMBL" id="JAROCB010000003">
    <property type="protein sequence ID" value="MDN4597949.1"/>
    <property type="molecule type" value="Genomic_DNA"/>
</dbReference>
<name>A0ABT8IYP7_9MICO</name>
<gene>
    <name evidence="1" type="ORF">P5G59_12410</name>
</gene>
<accession>A0ABT8IYP7</accession>
<proteinExistence type="predicted"/>